<protein>
    <submittedName>
        <fullName evidence="1">Uncharacterized protein</fullName>
    </submittedName>
</protein>
<comment type="caution">
    <text evidence="1">The sequence shown here is derived from an EMBL/GenBank/DDBJ whole genome shotgun (WGS) entry which is preliminary data.</text>
</comment>
<sequence length="103" mass="12181">MDKFSKELQDILIRLGQSPDLFTEQQEHYFKHLLQLLPVPDEVLLREYYGLFGTEVHPLDDLAYHRSINSEVMMSIIEKDLRRLAITPEWQQVLKPLIMGKTE</sequence>
<organism evidence="1 2">
    <name type="scientific">Segatella cerevisiae</name>
    <dbReference type="NCBI Taxonomy" id="2053716"/>
    <lineage>
        <taxon>Bacteria</taxon>
        <taxon>Pseudomonadati</taxon>
        <taxon>Bacteroidota</taxon>
        <taxon>Bacteroidia</taxon>
        <taxon>Bacteroidales</taxon>
        <taxon>Prevotellaceae</taxon>
        <taxon>Segatella</taxon>
    </lineage>
</organism>
<accession>A0ABT1BZD1</accession>
<evidence type="ECO:0000313" key="2">
    <source>
        <dbReference type="Proteomes" id="UP001204015"/>
    </source>
</evidence>
<dbReference type="EMBL" id="JAMXLY010000037">
    <property type="protein sequence ID" value="MCO6026060.1"/>
    <property type="molecule type" value="Genomic_DNA"/>
</dbReference>
<proteinExistence type="predicted"/>
<gene>
    <name evidence="1" type="ORF">NG821_09455</name>
</gene>
<dbReference type="Proteomes" id="UP001204015">
    <property type="component" value="Unassembled WGS sequence"/>
</dbReference>
<evidence type="ECO:0000313" key="1">
    <source>
        <dbReference type="EMBL" id="MCO6026060.1"/>
    </source>
</evidence>
<dbReference type="RefSeq" id="WP_252761418.1">
    <property type="nucleotide sequence ID" value="NZ_JAMXLY010000037.1"/>
</dbReference>
<reference evidence="1 2" key="1">
    <citation type="submission" date="2022-06" db="EMBL/GenBank/DDBJ databases">
        <title>A taxonomic note on the genus Prevotella: Description of four novel genera and emended description of the genera Hallella and Xylanibacter.</title>
        <authorList>
            <person name="Hitch T.C.A."/>
        </authorList>
    </citation>
    <scope>NUCLEOTIDE SEQUENCE [LARGE SCALE GENOMIC DNA]</scope>
    <source>
        <strain evidence="1 2">DSM 100619</strain>
    </source>
</reference>
<keyword evidence="2" id="KW-1185">Reference proteome</keyword>
<name>A0ABT1BZD1_9BACT</name>